<dbReference type="Proteomes" id="UP001177021">
    <property type="component" value="Unassembled WGS sequence"/>
</dbReference>
<evidence type="ECO:0000313" key="2">
    <source>
        <dbReference type="Proteomes" id="UP001177021"/>
    </source>
</evidence>
<name>A0ACB0J827_TRIPR</name>
<keyword evidence="2" id="KW-1185">Reference proteome</keyword>
<proteinExistence type="predicted"/>
<protein>
    <submittedName>
        <fullName evidence="1">Uncharacterized protein</fullName>
    </submittedName>
</protein>
<reference evidence="1" key="1">
    <citation type="submission" date="2023-10" db="EMBL/GenBank/DDBJ databases">
        <authorList>
            <person name="Rodriguez Cubillos JULIANA M."/>
            <person name="De Vega J."/>
        </authorList>
    </citation>
    <scope>NUCLEOTIDE SEQUENCE</scope>
</reference>
<dbReference type="EMBL" id="CASHSV030000024">
    <property type="protein sequence ID" value="CAJ2641129.1"/>
    <property type="molecule type" value="Genomic_DNA"/>
</dbReference>
<accession>A0ACB0J827</accession>
<comment type="caution">
    <text evidence="1">The sequence shown here is derived from an EMBL/GenBank/DDBJ whole genome shotgun (WGS) entry which is preliminary data.</text>
</comment>
<organism evidence="1 2">
    <name type="scientific">Trifolium pratense</name>
    <name type="common">Red clover</name>
    <dbReference type="NCBI Taxonomy" id="57577"/>
    <lineage>
        <taxon>Eukaryota</taxon>
        <taxon>Viridiplantae</taxon>
        <taxon>Streptophyta</taxon>
        <taxon>Embryophyta</taxon>
        <taxon>Tracheophyta</taxon>
        <taxon>Spermatophyta</taxon>
        <taxon>Magnoliopsida</taxon>
        <taxon>eudicotyledons</taxon>
        <taxon>Gunneridae</taxon>
        <taxon>Pentapetalae</taxon>
        <taxon>rosids</taxon>
        <taxon>fabids</taxon>
        <taxon>Fabales</taxon>
        <taxon>Fabaceae</taxon>
        <taxon>Papilionoideae</taxon>
        <taxon>50 kb inversion clade</taxon>
        <taxon>NPAAA clade</taxon>
        <taxon>Hologalegina</taxon>
        <taxon>IRL clade</taxon>
        <taxon>Trifolieae</taxon>
        <taxon>Trifolium</taxon>
    </lineage>
</organism>
<gene>
    <name evidence="1" type="ORF">MILVUS5_LOCUS10844</name>
</gene>
<evidence type="ECO:0000313" key="1">
    <source>
        <dbReference type="EMBL" id="CAJ2641129.1"/>
    </source>
</evidence>
<sequence length="602" mass="67382">MVHDLILQFNSTMAYSGSIQLSRDVRQYFSNGRCSFCHKPNSGNRLCFVAFNHPRHSLRMDSSALIFSRLHVQIKPVPSRSNVLLCRSALVPAGGCEAPLMKVATVSLSRSYNAISGGPIVLQLIPALGIIGFAAFGLEPLMRLCRALFLQEWNDKSWKKSTSRYIMTSYFQPLLLWTGVMLICRSLDPLVLQSETRPVIKQRLLSFVRSFSTVFTFAYCSSSFVRQAQNFCKETKDTSDERKMSIDLIGKAVYTAIWVAAVSLFMELLGFSTQKWLTAGGMGTVLLSLAGREIFTNFLSSMMIHATRPFVVNERIKTKIKGYEVSGRVEHVGWWSPTIVRGADCEAVHIPNHKLSVNVVRNLSKKTHWRIKTHLAISHLDVNKINSIIADMRKVLAKNPLVEQKKLHRRVFLEDVNPENQALMILVSCFVKTPHSEEYLRVKEDILLDLLKVIGHHGARLATPIRTIQKMYGDPDLEIDPFDDAILTRSSAKGNRSIPFIDLPYKVKPSTQSIIVNGEKDAKIRETLVSGFKDEGEKIAATWTPSSTAKSQDKFKSSSQAKTQNVGSTSDNLVQKASKSGTTPQILLSSDETSPSKKDEEK</sequence>